<accession>A0A6A5Y4M6</accession>
<evidence type="ECO:0000313" key="2">
    <source>
        <dbReference type="Proteomes" id="UP000799778"/>
    </source>
</evidence>
<protein>
    <submittedName>
        <fullName evidence="1">Uncharacterized protein</fullName>
    </submittedName>
</protein>
<dbReference type="RefSeq" id="XP_033387803.1">
    <property type="nucleotide sequence ID" value="XM_033527125.1"/>
</dbReference>
<dbReference type="AlphaFoldDB" id="A0A6A5Y4M6"/>
<dbReference type="EMBL" id="ML978067">
    <property type="protein sequence ID" value="KAF2019464.1"/>
    <property type="molecule type" value="Genomic_DNA"/>
</dbReference>
<dbReference type="GeneID" id="54284522"/>
<keyword evidence="2" id="KW-1185">Reference proteome</keyword>
<evidence type="ECO:0000313" key="1">
    <source>
        <dbReference type="EMBL" id="KAF2019464.1"/>
    </source>
</evidence>
<dbReference type="OrthoDB" id="3485856at2759"/>
<sequence length="290" mass="33537">MAKLSPGAESVIEAFRQLEAGTYPANTHWTRFQLEEGDFDEIQSALQQDNELWGFVDEKVRHDHYEDQCLLVIRSGFRINERFIVRVERDIWRQLEEIGNGSDRRAKFARDLFPIGHTTIRFDNSKSRHDPDISFAHDHAVYAGVIIEFAYSQNKRCLRRLAEEYILKSESNIRAVVCVNVDYDNNELREATLSTWRPQLRNTTDGLELRAVGSLIEETFRNGKGEPVDSPGICLRLSDFAYDDLAKKELGDEYMDISIPGIQLCQYLHEAYVRESKMGRIVFDQPIISQ</sequence>
<proteinExistence type="predicted"/>
<organism evidence="1 2">
    <name type="scientific">Aaosphaeria arxii CBS 175.79</name>
    <dbReference type="NCBI Taxonomy" id="1450172"/>
    <lineage>
        <taxon>Eukaryota</taxon>
        <taxon>Fungi</taxon>
        <taxon>Dikarya</taxon>
        <taxon>Ascomycota</taxon>
        <taxon>Pezizomycotina</taxon>
        <taxon>Dothideomycetes</taxon>
        <taxon>Pleosporomycetidae</taxon>
        <taxon>Pleosporales</taxon>
        <taxon>Pleosporales incertae sedis</taxon>
        <taxon>Aaosphaeria</taxon>
    </lineage>
</organism>
<dbReference type="Proteomes" id="UP000799778">
    <property type="component" value="Unassembled WGS sequence"/>
</dbReference>
<gene>
    <name evidence="1" type="ORF">BU24DRAFT_419080</name>
</gene>
<name>A0A6A5Y4M6_9PLEO</name>
<reference evidence="1" key="1">
    <citation type="journal article" date="2020" name="Stud. Mycol.">
        <title>101 Dothideomycetes genomes: a test case for predicting lifestyles and emergence of pathogens.</title>
        <authorList>
            <person name="Haridas S."/>
            <person name="Albert R."/>
            <person name="Binder M."/>
            <person name="Bloem J."/>
            <person name="Labutti K."/>
            <person name="Salamov A."/>
            <person name="Andreopoulos B."/>
            <person name="Baker S."/>
            <person name="Barry K."/>
            <person name="Bills G."/>
            <person name="Bluhm B."/>
            <person name="Cannon C."/>
            <person name="Castanera R."/>
            <person name="Culley D."/>
            <person name="Daum C."/>
            <person name="Ezra D."/>
            <person name="Gonzalez J."/>
            <person name="Henrissat B."/>
            <person name="Kuo A."/>
            <person name="Liang C."/>
            <person name="Lipzen A."/>
            <person name="Lutzoni F."/>
            <person name="Magnuson J."/>
            <person name="Mondo S."/>
            <person name="Nolan M."/>
            <person name="Ohm R."/>
            <person name="Pangilinan J."/>
            <person name="Park H.-J."/>
            <person name="Ramirez L."/>
            <person name="Alfaro M."/>
            <person name="Sun H."/>
            <person name="Tritt A."/>
            <person name="Yoshinaga Y."/>
            <person name="Zwiers L.-H."/>
            <person name="Turgeon B."/>
            <person name="Goodwin S."/>
            <person name="Spatafora J."/>
            <person name="Crous P."/>
            <person name="Grigoriev I."/>
        </authorList>
    </citation>
    <scope>NUCLEOTIDE SEQUENCE</scope>
    <source>
        <strain evidence="1">CBS 175.79</strain>
    </source>
</reference>